<feature type="signal peptide" evidence="1">
    <location>
        <begin position="1"/>
        <end position="21"/>
    </location>
</feature>
<keyword evidence="3" id="KW-1185">Reference proteome</keyword>
<name>A0ABS0Q9Z7_9BACT</name>
<evidence type="ECO:0000313" key="3">
    <source>
        <dbReference type="Proteomes" id="UP000625631"/>
    </source>
</evidence>
<comment type="caution">
    <text evidence="2">The sequence shown here is derived from an EMBL/GenBank/DDBJ whole genome shotgun (WGS) entry which is preliminary data.</text>
</comment>
<accession>A0ABS0Q9Z7</accession>
<reference evidence="2 3" key="1">
    <citation type="submission" date="2020-12" db="EMBL/GenBank/DDBJ databases">
        <title>Hymenobacter sp.</title>
        <authorList>
            <person name="Kim M.K."/>
        </authorList>
    </citation>
    <scope>NUCLEOTIDE SEQUENCE [LARGE SCALE GENOMIC DNA]</scope>
    <source>
        <strain evidence="2 3">BT442</strain>
    </source>
</reference>
<keyword evidence="1" id="KW-0732">Signal</keyword>
<dbReference type="EMBL" id="JAEDAE010000007">
    <property type="protein sequence ID" value="MBH8559507.1"/>
    <property type="molecule type" value="Genomic_DNA"/>
</dbReference>
<sequence length="273" mass="30245">MNRILPLVLLSAALLARPAAAQTRRSTSGLQLWPEAQAELALPGNDYLLLSARGQQNTDNNHLLGGDPKRVLGFDEQRLNLAYEHFFGEHWSLGGTLGYFSASTKDYVLIPEVLLRHRSPVGPLTFGQRLSVERTFPSVTGAKGQTNARLRVDLEKLLPLGTGSFALRPRLSYEATTHVRLLTSDTDPDERTIQFTSLRGEVGVRVAGLFDFTPWFAYQTNYSFSLASYDRFNNIIIPAGRLNAVTPVLGLDLRFTILQGQGAEGRQQLPTQH</sequence>
<dbReference type="Proteomes" id="UP000625631">
    <property type="component" value="Unassembled WGS sequence"/>
</dbReference>
<protein>
    <recommendedName>
        <fullName evidence="4">PorT family protein</fullName>
    </recommendedName>
</protein>
<organism evidence="2 3">
    <name type="scientific">Hymenobacter negativus</name>
    <dbReference type="NCBI Taxonomy" id="2795026"/>
    <lineage>
        <taxon>Bacteria</taxon>
        <taxon>Pseudomonadati</taxon>
        <taxon>Bacteroidota</taxon>
        <taxon>Cytophagia</taxon>
        <taxon>Cytophagales</taxon>
        <taxon>Hymenobacteraceae</taxon>
        <taxon>Hymenobacter</taxon>
    </lineage>
</organism>
<evidence type="ECO:0008006" key="4">
    <source>
        <dbReference type="Google" id="ProtNLM"/>
    </source>
</evidence>
<evidence type="ECO:0000256" key="1">
    <source>
        <dbReference type="SAM" id="SignalP"/>
    </source>
</evidence>
<proteinExistence type="predicted"/>
<gene>
    <name evidence="2" type="ORF">I7X13_15715</name>
</gene>
<evidence type="ECO:0000313" key="2">
    <source>
        <dbReference type="EMBL" id="MBH8559507.1"/>
    </source>
</evidence>
<dbReference type="RefSeq" id="WP_198076200.1">
    <property type="nucleotide sequence ID" value="NZ_JAEDAE010000007.1"/>
</dbReference>
<feature type="chain" id="PRO_5046305589" description="PorT family protein" evidence="1">
    <location>
        <begin position="22"/>
        <end position="273"/>
    </location>
</feature>